<keyword evidence="1" id="KW-0472">Membrane</keyword>
<dbReference type="EMBL" id="DXDC01000224">
    <property type="protein sequence ID" value="HIY66129.1"/>
    <property type="molecule type" value="Genomic_DNA"/>
</dbReference>
<feature type="transmembrane region" description="Helical" evidence="1">
    <location>
        <begin position="28"/>
        <end position="51"/>
    </location>
</feature>
<protein>
    <submittedName>
        <fullName evidence="2">Uncharacterized protein</fullName>
    </submittedName>
</protein>
<dbReference type="Proteomes" id="UP000824005">
    <property type="component" value="Unassembled WGS sequence"/>
</dbReference>
<comment type="caution">
    <text evidence="2">The sequence shown here is derived from an EMBL/GenBank/DDBJ whole genome shotgun (WGS) entry which is preliminary data.</text>
</comment>
<sequence>MILSAASGAISLTAYILMRTGPVAERDGWTALLMLAAAATGLGACVVFLVASKGPDRTHRKLRWNLNPVKEKAYWDARKRVLEVLVERGAVDLHPDMQKRMLSMQVGTWSRIDEPDFE</sequence>
<keyword evidence="1" id="KW-0812">Transmembrane</keyword>
<proteinExistence type="predicted"/>
<dbReference type="AlphaFoldDB" id="A0A9D1YUM3"/>
<reference evidence="2" key="2">
    <citation type="submission" date="2021-04" db="EMBL/GenBank/DDBJ databases">
        <authorList>
            <person name="Gilroy R."/>
        </authorList>
    </citation>
    <scope>NUCLEOTIDE SEQUENCE</scope>
    <source>
        <strain evidence="2">ChiGjej1B1-98</strain>
    </source>
</reference>
<reference evidence="2" key="1">
    <citation type="journal article" date="2021" name="PeerJ">
        <title>Extensive microbial diversity within the chicken gut microbiome revealed by metagenomics and culture.</title>
        <authorList>
            <person name="Gilroy R."/>
            <person name="Ravi A."/>
            <person name="Getino M."/>
            <person name="Pursley I."/>
            <person name="Horton D.L."/>
            <person name="Alikhan N.F."/>
            <person name="Baker D."/>
            <person name="Gharbi K."/>
            <person name="Hall N."/>
            <person name="Watson M."/>
            <person name="Adriaenssens E.M."/>
            <person name="Foster-Nyarko E."/>
            <person name="Jarju S."/>
            <person name="Secka A."/>
            <person name="Antonio M."/>
            <person name="Oren A."/>
            <person name="Chaudhuri R.R."/>
            <person name="La Ragione R."/>
            <person name="Hildebrand F."/>
            <person name="Pallen M.J."/>
        </authorList>
    </citation>
    <scope>NUCLEOTIDE SEQUENCE</scope>
    <source>
        <strain evidence="2">ChiGjej1B1-98</strain>
    </source>
</reference>
<keyword evidence="1" id="KW-1133">Transmembrane helix</keyword>
<evidence type="ECO:0000313" key="3">
    <source>
        <dbReference type="Proteomes" id="UP000824005"/>
    </source>
</evidence>
<gene>
    <name evidence="2" type="ORF">H9830_07615</name>
</gene>
<accession>A0A9D1YUM3</accession>
<evidence type="ECO:0000313" key="2">
    <source>
        <dbReference type="EMBL" id="HIY66129.1"/>
    </source>
</evidence>
<organism evidence="2 3">
    <name type="scientific">Candidatus Agrococcus pullicola</name>
    <dbReference type="NCBI Taxonomy" id="2838429"/>
    <lineage>
        <taxon>Bacteria</taxon>
        <taxon>Bacillati</taxon>
        <taxon>Actinomycetota</taxon>
        <taxon>Actinomycetes</taxon>
        <taxon>Micrococcales</taxon>
        <taxon>Microbacteriaceae</taxon>
        <taxon>Agrococcus</taxon>
    </lineage>
</organism>
<evidence type="ECO:0000256" key="1">
    <source>
        <dbReference type="SAM" id="Phobius"/>
    </source>
</evidence>
<name>A0A9D1YUM3_9MICO</name>